<protein>
    <submittedName>
        <fullName evidence="1">HEL117Wp</fullName>
    </submittedName>
</protein>
<evidence type="ECO:0000313" key="2">
    <source>
        <dbReference type="Proteomes" id="UP000243052"/>
    </source>
</evidence>
<dbReference type="OrthoDB" id="359154at2759"/>
<dbReference type="RefSeq" id="XP_017988159.1">
    <property type="nucleotide sequence ID" value="XM_018132560.1"/>
</dbReference>
<dbReference type="SUPFAM" id="SSF50104">
    <property type="entry name" value="Translation proteins SH3-like domain"/>
    <property type="match status" value="1"/>
</dbReference>
<dbReference type="GeneID" id="28724439"/>
<name>A0A109UZJ0_9SACH</name>
<keyword evidence="2" id="KW-1185">Reference proteome</keyword>
<dbReference type="STRING" id="45286.A0A109UZJ0"/>
<proteinExistence type="predicted"/>
<evidence type="ECO:0000313" key="1">
    <source>
        <dbReference type="EMBL" id="AMD21163.1"/>
    </source>
</evidence>
<dbReference type="Proteomes" id="UP000243052">
    <property type="component" value="Chromosome v"/>
</dbReference>
<dbReference type="InterPro" id="IPR008991">
    <property type="entry name" value="Translation_prot_SH3-like_sf"/>
</dbReference>
<reference evidence="1 2" key="1">
    <citation type="submission" date="2016-01" db="EMBL/GenBank/DDBJ databases">
        <title>Genome sequence of the yeast Holleya sinecauda.</title>
        <authorList>
            <person name="Dietrich F.S."/>
        </authorList>
    </citation>
    <scope>NUCLEOTIDE SEQUENCE [LARGE SCALE GENOMIC DNA]</scope>
    <source>
        <strain evidence="1 2">ATCC 58844</strain>
    </source>
</reference>
<dbReference type="AlphaFoldDB" id="A0A109UZJ0"/>
<dbReference type="EMBL" id="CP014245">
    <property type="protein sequence ID" value="AMD21163.1"/>
    <property type="molecule type" value="Genomic_DNA"/>
</dbReference>
<organism evidence="1 2">
    <name type="scientific">Eremothecium sinecaudum</name>
    <dbReference type="NCBI Taxonomy" id="45286"/>
    <lineage>
        <taxon>Eukaryota</taxon>
        <taxon>Fungi</taxon>
        <taxon>Dikarya</taxon>
        <taxon>Ascomycota</taxon>
        <taxon>Saccharomycotina</taxon>
        <taxon>Saccharomycetes</taxon>
        <taxon>Saccharomycetales</taxon>
        <taxon>Saccharomycetaceae</taxon>
        <taxon>Eremothecium</taxon>
    </lineage>
</organism>
<accession>A0A109UZJ0</accession>
<dbReference type="Pfam" id="PF22682">
    <property type="entry name" value="Ribosomal_uL24m-like"/>
    <property type="match status" value="1"/>
</dbReference>
<gene>
    <name evidence="1" type="ORF">AW171_hschr53096</name>
</gene>
<sequence>MSYKHLTKISERFLKQTSRSSMPSSYFKKLQNRTTPEFMKTDLPHVKDSEKFSDYKDWKFLPGDRVVITKSGEWKGQVAKITTLDKDSNGYILDDDGPKKWVPVPKDYWVENQKTHMAHVPIPVTQNDIKLVADVDDPQQEGKTKVVAVRDVVFRGSYYDENYKRMMPYRCVAGQENLVIPWPKPRESEDGVLATDSEVARTQTFFVESIVKQPIPEDAFLNIRNPKSRYRRGTLTSRDIAKLVGPEMPMTKAREAYIKEKDELRRREKPKLTDDDMELIGSRLYKHFAGKV</sequence>